<keyword evidence="5 6" id="KW-0949">S-adenosyl-L-methionine</keyword>
<dbReference type="EC" id="2.1.1.198" evidence="6"/>
<dbReference type="InterPro" id="IPR014776">
    <property type="entry name" value="4pyrrole_Mease_sub2"/>
</dbReference>
<dbReference type="SUPFAM" id="SSF53790">
    <property type="entry name" value="Tetrapyrrole methylase"/>
    <property type="match status" value="1"/>
</dbReference>
<evidence type="ECO:0000313" key="9">
    <source>
        <dbReference type="Proteomes" id="UP000229966"/>
    </source>
</evidence>
<evidence type="ECO:0000256" key="4">
    <source>
        <dbReference type="ARBA" id="ARBA00022679"/>
    </source>
</evidence>
<comment type="function">
    <text evidence="6">Catalyzes the 2'-O-methylation of the ribose of cytidine 1402 (C1402) in 16S rRNA.</text>
</comment>
<dbReference type="Proteomes" id="UP000229966">
    <property type="component" value="Unassembled WGS sequence"/>
</dbReference>
<dbReference type="InterPro" id="IPR035996">
    <property type="entry name" value="4pyrrol_Methylase_sf"/>
</dbReference>
<dbReference type="Gene3D" id="3.40.1010.10">
    <property type="entry name" value="Cobalt-precorrin-4 Transmethylase, Domain 1"/>
    <property type="match status" value="1"/>
</dbReference>
<keyword evidence="4 6" id="KW-0808">Transferase</keyword>
<dbReference type="GO" id="GO:0005737">
    <property type="term" value="C:cytoplasm"/>
    <property type="evidence" value="ECO:0007669"/>
    <property type="project" value="UniProtKB-SubCell"/>
</dbReference>
<evidence type="ECO:0000256" key="2">
    <source>
        <dbReference type="ARBA" id="ARBA00022552"/>
    </source>
</evidence>
<protein>
    <recommendedName>
        <fullName evidence="6">Ribosomal RNA small subunit methyltransferase I</fullName>
        <ecNumber evidence="6">2.1.1.198</ecNumber>
    </recommendedName>
    <alternativeName>
        <fullName evidence="6">16S rRNA 2'-O-ribose C1402 methyltransferase</fullName>
    </alternativeName>
    <alternativeName>
        <fullName evidence="6">rRNA (cytidine-2'-O-)-methyltransferase RsmI</fullName>
    </alternativeName>
</protein>
<comment type="caution">
    <text evidence="8">The sequence shown here is derived from an EMBL/GenBank/DDBJ whole genome shotgun (WGS) entry which is preliminary data.</text>
</comment>
<dbReference type="InterPro" id="IPR000878">
    <property type="entry name" value="4pyrrol_Mease"/>
</dbReference>
<evidence type="ECO:0000256" key="6">
    <source>
        <dbReference type="HAMAP-Rule" id="MF_01877"/>
    </source>
</evidence>
<comment type="catalytic activity">
    <reaction evidence="6">
        <text>cytidine(1402) in 16S rRNA + S-adenosyl-L-methionine = 2'-O-methylcytidine(1402) in 16S rRNA + S-adenosyl-L-homocysteine + H(+)</text>
        <dbReference type="Rhea" id="RHEA:42924"/>
        <dbReference type="Rhea" id="RHEA-COMP:10285"/>
        <dbReference type="Rhea" id="RHEA-COMP:10286"/>
        <dbReference type="ChEBI" id="CHEBI:15378"/>
        <dbReference type="ChEBI" id="CHEBI:57856"/>
        <dbReference type="ChEBI" id="CHEBI:59789"/>
        <dbReference type="ChEBI" id="CHEBI:74495"/>
        <dbReference type="ChEBI" id="CHEBI:82748"/>
        <dbReference type="EC" id="2.1.1.198"/>
    </reaction>
</comment>
<evidence type="ECO:0000256" key="1">
    <source>
        <dbReference type="ARBA" id="ARBA00022490"/>
    </source>
</evidence>
<evidence type="ECO:0000313" key="8">
    <source>
        <dbReference type="EMBL" id="PIV25431.1"/>
    </source>
</evidence>
<keyword evidence="1 6" id="KW-0963">Cytoplasm</keyword>
<accession>A0A2M7CIG2</accession>
<dbReference type="AlphaFoldDB" id="A0A2M7CIG2"/>
<gene>
    <name evidence="6 8" type="primary">rsmI</name>
    <name evidence="8" type="ORF">COS38_01650</name>
</gene>
<dbReference type="PANTHER" id="PTHR46111">
    <property type="entry name" value="RIBOSOMAL RNA SMALL SUBUNIT METHYLTRANSFERASE I"/>
    <property type="match status" value="1"/>
</dbReference>
<proteinExistence type="inferred from homology"/>
<dbReference type="Pfam" id="PF00590">
    <property type="entry name" value="TP_methylase"/>
    <property type="match status" value="1"/>
</dbReference>
<dbReference type="NCBIfam" id="TIGR00096">
    <property type="entry name" value="16S rRNA (cytidine(1402)-2'-O)-methyltransferase"/>
    <property type="match status" value="1"/>
</dbReference>
<dbReference type="InterPro" id="IPR008189">
    <property type="entry name" value="rRNA_ssu_MeTfrase_I"/>
</dbReference>
<organism evidence="8 9">
    <name type="scientific">Candidatus Berkelbacteria bacterium CG03_land_8_20_14_0_80_40_36</name>
    <dbReference type="NCBI Taxonomy" id="1974509"/>
    <lineage>
        <taxon>Bacteria</taxon>
        <taxon>Candidatus Berkelbacteria</taxon>
    </lineage>
</organism>
<feature type="domain" description="Tetrapyrrole methylase" evidence="7">
    <location>
        <begin position="5"/>
        <end position="205"/>
    </location>
</feature>
<comment type="subcellular location">
    <subcellularLocation>
        <location evidence="6">Cytoplasm</location>
    </subcellularLocation>
</comment>
<evidence type="ECO:0000259" key="7">
    <source>
        <dbReference type="Pfam" id="PF00590"/>
    </source>
</evidence>
<comment type="similarity">
    <text evidence="6">Belongs to the methyltransferase superfamily. RsmI family.</text>
</comment>
<sequence length="225" mass="25019">MSGILYIIATPIGNLGDITIRAIETLKQVDLIACEDTRRTIKLLNHFEIKQKMVSLHMHSKLKKIDFLVEKLFIGENIALVTDAGTPGICDPGGQLVQKAIENGIEAVAIPGVSALATILSISGNCNEPCLFLGYLPKKGRENFWQRIFESAEIGKFKTICFYESCHRIEKTLKFLLDINPNFKLVVARELTKKFETVIRGDVASVLEQLKNSSTKGEFTVLLIP</sequence>
<dbReference type="Gene3D" id="3.30.950.10">
    <property type="entry name" value="Methyltransferase, Cobalt-precorrin-4 Transmethylase, Domain 2"/>
    <property type="match status" value="1"/>
</dbReference>
<keyword evidence="2 6" id="KW-0698">rRNA processing</keyword>
<dbReference type="CDD" id="cd11648">
    <property type="entry name" value="RsmI"/>
    <property type="match status" value="1"/>
</dbReference>
<dbReference type="InterPro" id="IPR014777">
    <property type="entry name" value="4pyrrole_Mease_sub1"/>
</dbReference>
<dbReference type="GO" id="GO:0070677">
    <property type="term" value="F:rRNA (cytosine-2'-O-)-methyltransferase activity"/>
    <property type="evidence" value="ECO:0007669"/>
    <property type="project" value="UniProtKB-UniRule"/>
</dbReference>
<dbReference type="HAMAP" id="MF_01877">
    <property type="entry name" value="16SrRNA_methyltr_I"/>
    <property type="match status" value="1"/>
</dbReference>
<dbReference type="PIRSF" id="PIRSF005917">
    <property type="entry name" value="MTase_YraL"/>
    <property type="match status" value="1"/>
</dbReference>
<evidence type="ECO:0000256" key="3">
    <source>
        <dbReference type="ARBA" id="ARBA00022603"/>
    </source>
</evidence>
<evidence type="ECO:0000256" key="5">
    <source>
        <dbReference type="ARBA" id="ARBA00022691"/>
    </source>
</evidence>
<dbReference type="PANTHER" id="PTHR46111:SF1">
    <property type="entry name" value="RIBOSOMAL RNA SMALL SUBUNIT METHYLTRANSFERASE I"/>
    <property type="match status" value="1"/>
</dbReference>
<reference evidence="9" key="1">
    <citation type="submission" date="2017-09" db="EMBL/GenBank/DDBJ databases">
        <title>Depth-based differentiation of microbial function through sediment-hosted aquifers and enrichment of novel symbionts in the deep terrestrial subsurface.</title>
        <authorList>
            <person name="Probst A.J."/>
            <person name="Ladd B."/>
            <person name="Jarett J.K."/>
            <person name="Geller-Mcgrath D.E."/>
            <person name="Sieber C.M.K."/>
            <person name="Emerson J.B."/>
            <person name="Anantharaman K."/>
            <person name="Thomas B.C."/>
            <person name="Malmstrom R."/>
            <person name="Stieglmeier M."/>
            <person name="Klingl A."/>
            <person name="Woyke T."/>
            <person name="Ryan C.M."/>
            <person name="Banfield J.F."/>
        </authorList>
    </citation>
    <scope>NUCLEOTIDE SEQUENCE [LARGE SCALE GENOMIC DNA]</scope>
</reference>
<name>A0A2M7CIG2_9BACT</name>
<dbReference type="EMBL" id="PEUM01000045">
    <property type="protein sequence ID" value="PIV25431.1"/>
    <property type="molecule type" value="Genomic_DNA"/>
</dbReference>
<dbReference type="FunFam" id="3.40.1010.10:FF:000007">
    <property type="entry name" value="Ribosomal RNA small subunit methyltransferase I"/>
    <property type="match status" value="1"/>
</dbReference>
<keyword evidence="3 6" id="KW-0489">Methyltransferase</keyword>